<sequence>MITASGGIAQDGPDPASRLYEAQLMVAVRKQAVTYSAVDLAGEYNLVEMECGGAHGNSWVRGVVSVDGDGNLTFDLVDSDGQAHQGGFGPLAISADGIITADGQPDFKGVMSPEKRAVLATMTSRPGVYSLQMLARRSNGLNGASLPGGYTFFEATVSDSHSQVEARLGTLEVEADLDYRVLEWCRMKYDSLLYHQGRFAFVPEQPGVFAPVSNPYLAAFGGLEVGSGVKLLASSRLGPAGGYAVAIGLSGPDYAADRTAIAALTTNFVAQYNSNPANIGPFFDNDFYFRGMNKAAAVADMLPEAGEDPYVVVSGLENIILRDRALTFFHLQMRDGGAAGPVIEEGDEAYDYLNYLRHNGSAWLFFGNQSRSGPPQAAAINWSRSETSNGGRVQFEVESDGFVINDCQVAGPGVTDPVQFNYWSDQEEGYSQASGQLEDFTPPLGAVYTFRVAYDNRVELIQDSVESLFTTAPRVTAPADGVILADTSGNRRPDFAWTMETDGEPQATSYKIWLERTGQDWQRFFDFYDLPLSRFLVSGSNYRAAYADYQEELPDGVSELSPGNYSFRVNLYDRFNNGAEGISDFGIGQGRLSIRSQYWNCQPAPGDYFYNYNTPVNARADAVVDLGGYTRAACTGWTGSGAVAAQGFENEVNFNLTANSTLEWHWSVQHWLSKSVNGIGCDVLGADTWIEAGSRATVTAVAGAGWFFDHWVIDGVDRTDLDTPVLSLTVDNPVQVHAIFEELWPLDIEISPAGFGSVSLEPAPAAAPNFYPAGQLVNLTARPNGGYAFQGWNGVDTVSGSTAQVTVGWGGRSVTAFFNNGPWLTVSDTALVFTGDPQALSLTLTNTGGENLGWEAAEAIPWLGLSKTAGALAKDGGSEIITLTRTGGAAGSRGVVTFQQPAGSFQSPIEVTVVIPAPGDLNFDLTVDLADAELALRILVDPESYSEAQRQAADLDGSGAVDIEDVVAVYRLLLGI</sequence>
<dbReference type="SUPFAM" id="SSF63446">
    <property type="entry name" value="Type I dockerin domain"/>
    <property type="match status" value="1"/>
</dbReference>
<gene>
    <name evidence="2" type="ORF">BWY73_00896</name>
</gene>
<dbReference type="InterPro" id="IPR036439">
    <property type="entry name" value="Dockerin_dom_sf"/>
</dbReference>
<reference evidence="2" key="1">
    <citation type="submission" date="2017-02" db="EMBL/GenBank/DDBJ databases">
        <title>Delving into the versatile metabolic prowess of the omnipresent phylum Bacteroidetes.</title>
        <authorList>
            <person name="Nobu M.K."/>
            <person name="Mei R."/>
            <person name="Narihiro T."/>
            <person name="Kuroda K."/>
            <person name="Liu W.-T."/>
        </authorList>
    </citation>
    <scope>NUCLEOTIDE SEQUENCE</scope>
    <source>
        <strain evidence="2">ADurb.Bin417</strain>
    </source>
</reference>
<accession>A0A1V5MH31</accession>
<dbReference type="InterPro" id="IPR016134">
    <property type="entry name" value="Dockerin_dom"/>
</dbReference>
<dbReference type="Proteomes" id="UP000485484">
    <property type="component" value="Unassembled WGS sequence"/>
</dbReference>
<dbReference type="AlphaFoldDB" id="A0A1V5MH31"/>
<evidence type="ECO:0000313" key="2">
    <source>
        <dbReference type="EMBL" id="OPZ92210.1"/>
    </source>
</evidence>
<evidence type="ECO:0000259" key="1">
    <source>
        <dbReference type="PROSITE" id="PS51766"/>
    </source>
</evidence>
<dbReference type="Pfam" id="PF18998">
    <property type="entry name" value="Flg_new_2"/>
    <property type="match status" value="2"/>
</dbReference>
<dbReference type="CDD" id="cd14256">
    <property type="entry name" value="Dockerin_I"/>
    <property type="match status" value="1"/>
</dbReference>
<proteinExistence type="predicted"/>
<dbReference type="PROSITE" id="PS00018">
    <property type="entry name" value="EF_HAND_1"/>
    <property type="match status" value="1"/>
</dbReference>
<dbReference type="PROSITE" id="PS51766">
    <property type="entry name" value="DOCKERIN"/>
    <property type="match status" value="1"/>
</dbReference>
<dbReference type="InterPro" id="IPR044060">
    <property type="entry name" value="Bacterial_rp_domain"/>
</dbReference>
<dbReference type="GO" id="GO:0000272">
    <property type="term" value="P:polysaccharide catabolic process"/>
    <property type="evidence" value="ECO:0007669"/>
    <property type="project" value="InterPro"/>
</dbReference>
<name>A0A1V5MH31_UNCT6</name>
<organism evidence="2">
    <name type="scientific">candidate division TA06 bacterium ADurb.Bin417</name>
    <dbReference type="NCBI Taxonomy" id="1852828"/>
    <lineage>
        <taxon>Bacteria</taxon>
        <taxon>Bacteria division TA06</taxon>
    </lineage>
</organism>
<protein>
    <recommendedName>
        <fullName evidence="1">Dockerin domain-containing protein</fullName>
    </recommendedName>
</protein>
<feature type="domain" description="Dockerin" evidence="1">
    <location>
        <begin position="914"/>
        <end position="976"/>
    </location>
</feature>
<comment type="caution">
    <text evidence="2">The sequence shown here is derived from an EMBL/GenBank/DDBJ whole genome shotgun (WGS) entry which is preliminary data.</text>
</comment>
<dbReference type="EMBL" id="MWAK01000120">
    <property type="protein sequence ID" value="OPZ92210.1"/>
    <property type="molecule type" value="Genomic_DNA"/>
</dbReference>
<dbReference type="InterPro" id="IPR018247">
    <property type="entry name" value="EF_Hand_1_Ca_BS"/>
</dbReference>
<dbReference type="Gene3D" id="1.10.1330.10">
    <property type="entry name" value="Dockerin domain"/>
    <property type="match status" value="1"/>
</dbReference>